<dbReference type="Proteomes" id="UP001500782">
    <property type="component" value="Unassembled WGS sequence"/>
</dbReference>
<protein>
    <submittedName>
        <fullName evidence="2">Uncharacterized protein</fullName>
    </submittedName>
</protein>
<keyword evidence="1" id="KW-1133">Transmembrane helix</keyword>
<keyword evidence="3" id="KW-1185">Reference proteome</keyword>
<sequence>MAKFLLDFSIVSILVIGLTAVLGVLTNGLGEKLFGGRNRTKFVDQTSKTQVGWKHVGGDRR</sequence>
<dbReference type="RefSeq" id="WP_343797786.1">
    <property type="nucleotide sequence ID" value="NZ_BAAADJ010000015.1"/>
</dbReference>
<keyword evidence="1" id="KW-0812">Transmembrane</keyword>
<proteinExistence type="predicted"/>
<name>A0ABN0W4Y1_9BACI</name>
<reference evidence="2 3" key="1">
    <citation type="journal article" date="2019" name="Int. J. Syst. Evol. Microbiol.">
        <title>The Global Catalogue of Microorganisms (GCM) 10K type strain sequencing project: providing services to taxonomists for standard genome sequencing and annotation.</title>
        <authorList>
            <consortium name="The Broad Institute Genomics Platform"/>
            <consortium name="The Broad Institute Genome Sequencing Center for Infectious Disease"/>
            <person name="Wu L."/>
            <person name="Ma J."/>
        </authorList>
    </citation>
    <scope>NUCLEOTIDE SEQUENCE [LARGE SCALE GENOMIC DNA]</scope>
    <source>
        <strain evidence="2 3">JCM 9731</strain>
    </source>
</reference>
<evidence type="ECO:0000256" key="1">
    <source>
        <dbReference type="SAM" id="Phobius"/>
    </source>
</evidence>
<accession>A0ABN0W4Y1</accession>
<evidence type="ECO:0000313" key="2">
    <source>
        <dbReference type="EMBL" id="GAA0325246.1"/>
    </source>
</evidence>
<dbReference type="EMBL" id="BAAADJ010000015">
    <property type="protein sequence ID" value="GAA0325246.1"/>
    <property type="molecule type" value="Genomic_DNA"/>
</dbReference>
<gene>
    <name evidence="2" type="ORF">GCM10008967_14830</name>
</gene>
<keyword evidence="1" id="KW-0472">Membrane</keyword>
<comment type="caution">
    <text evidence="2">The sequence shown here is derived from an EMBL/GenBank/DDBJ whole genome shotgun (WGS) entry which is preliminary data.</text>
</comment>
<organism evidence="2 3">
    <name type="scientific">Bacillus carboniphilus</name>
    <dbReference type="NCBI Taxonomy" id="86663"/>
    <lineage>
        <taxon>Bacteria</taxon>
        <taxon>Bacillati</taxon>
        <taxon>Bacillota</taxon>
        <taxon>Bacilli</taxon>
        <taxon>Bacillales</taxon>
        <taxon>Bacillaceae</taxon>
        <taxon>Bacillus</taxon>
    </lineage>
</organism>
<evidence type="ECO:0000313" key="3">
    <source>
        <dbReference type="Proteomes" id="UP001500782"/>
    </source>
</evidence>
<feature type="transmembrane region" description="Helical" evidence="1">
    <location>
        <begin position="6"/>
        <end position="29"/>
    </location>
</feature>